<name>A0AA39QPN4_9AGAR</name>
<evidence type="ECO:0000313" key="2">
    <source>
        <dbReference type="EMBL" id="KAK0505463.1"/>
    </source>
</evidence>
<reference evidence="2" key="1">
    <citation type="submission" date="2023-06" db="EMBL/GenBank/DDBJ databases">
        <authorList>
            <consortium name="Lawrence Berkeley National Laboratory"/>
            <person name="Ahrendt S."/>
            <person name="Sahu N."/>
            <person name="Indic B."/>
            <person name="Wong-Bajracharya J."/>
            <person name="Merenyi Z."/>
            <person name="Ke H.-M."/>
            <person name="Monk M."/>
            <person name="Kocsube S."/>
            <person name="Drula E."/>
            <person name="Lipzen A."/>
            <person name="Balint B."/>
            <person name="Henrissat B."/>
            <person name="Andreopoulos B."/>
            <person name="Martin F.M."/>
            <person name="Harder C.B."/>
            <person name="Rigling D."/>
            <person name="Ford K.L."/>
            <person name="Foster G.D."/>
            <person name="Pangilinan J."/>
            <person name="Papanicolaou A."/>
            <person name="Barry K."/>
            <person name="LaButti K."/>
            <person name="Viragh M."/>
            <person name="Koriabine M."/>
            <person name="Yan M."/>
            <person name="Riley R."/>
            <person name="Champramary S."/>
            <person name="Plett K.L."/>
            <person name="Tsai I.J."/>
            <person name="Slot J."/>
            <person name="Sipos G."/>
            <person name="Plett J."/>
            <person name="Nagy L.G."/>
            <person name="Grigoriev I.V."/>
        </authorList>
    </citation>
    <scope>NUCLEOTIDE SEQUENCE</scope>
    <source>
        <strain evidence="2">HWK02</strain>
    </source>
</reference>
<feature type="region of interest" description="Disordered" evidence="1">
    <location>
        <begin position="163"/>
        <end position="198"/>
    </location>
</feature>
<feature type="compositionally biased region" description="Acidic residues" evidence="1">
    <location>
        <begin position="179"/>
        <end position="190"/>
    </location>
</feature>
<sequence>MSDRSQSQHPENCLDSKCAYLLTSNLVFRYLFIPWLQHECDEYVTGNNTHKKRHDQNVARPNGVPILIEQVPERFGAEDFKVAFSAESINEARQLYAPPDHPVLKLILDTFATLAHGFIMDLGNPEVNQNVVWDIYLSLRAKFYDTGIFASKDWEVAASLDNRVNTDPHRPEPVTSDEVLGEEKDEEDNFDNSGEAPVIEMSPKEFAEYLNNYT</sequence>
<proteinExistence type="predicted"/>
<keyword evidence="3" id="KW-1185">Reference proteome</keyword>
<organism evidence="2 3">
    <name type="scientific">Armillaria luteobubalina</name>
    <dbReference type="NCBI Taxonomy" id="153913"/>
    <lineage>
        <taxon>Eukaryota</taxon>
        <taxon>Fungi</taxon>
        <taxon>Dikarya</taxon>
        <taxon>Basidiomycota</taxon>
        <taxon>Agaricomycotina</taxon>
        <taxon>Agaricomycetes</taxon>
        <taxon>Agaricomycetidae</taxon>
        <taxon>Agaricales</taxon>
        <taxon>Marasmiineae</taxon>
        <taxon>Physalacriaceae</taxon>
        <taxon>Armillaria</taxon>
    </lineage>
</organism>
<dbReference type="Proteomes" id="UP001175228">
    <property type="component" value="Unassembled WGS sequence"/>
</dbReference>
<gene>
    <name evidence="2" type="ORF">EDD18DRAFT_1344285</name>
</gene>
<protein>
    <submittedName>
        <fullName evidence="2">Uncharacterized protein</fullName>
    </submittedName>
</protein>
<evidence type="ECO:0000256" key="1">
    <source>
        <dbReference type="SAM" id="MobiDB-lite"/>
    </source>
</evidence>
<evidence type="ECO:0000313" key="3">
    <source>
        <dbReference type="Proteomes" id="UP001175228"/>
    </source>
</evidence>
<comment type="caution">
    <text evidence="2">The sequence shown here is derived from an EMBL/GenBank/DDBJ whole genome shotgun (WGS) entry which is preliminary data.</text>
</comment>
<accession>A0AA39QPN4</accession>
<dbReference type="EMBL" id="JAUEPU010000002">
    <property type="protein sequence ID" value="KAK0505463.1"/>
    <property type="molecule type" value="Genomic_DNA"/>
</dbReference>
<dbReference type="AlphaFoldDB" id="A0AA39QPN4"/>